<keyword evidence="1" id="KW-0472">Membrane</keyword>
<dbReference type="AlphaFoldDB" id="A0A0C9QFL0"/>
<dbReference type="Pfam" id="PF02698">
    <property type="entry name" value="DUF218"/>
    <property type="match status" value="1"/>
</dbReference>
<dbReference type="Proteomes" id="UP000032552">
    <property type="component" value="Unassembled WGS sequence"/>
</dbReference>
<feature type="transmembrane region" description="Helical" evidence="1">
    <location>
        <begin position="100"/>
        <end position="120"/>
    </location>
</feature>
<comment type="caution">
    <text evidence="3">The sequence shown here is derived from an EMBL/GenBank/DDBJ whole genome shotgun (WGS) entry which is preliminary data.</text>
</comment>
<keyword evidence="1" id="KW-0812">Transmembrane</keyword>
<dbReference type="InterPro" id="IPR051599">
    <property type="entry name" value="Cell_Envelope_Assoc"/>
</dbReference>
<evidence type="ECO:0000313" key="4">
    <source>
        <dbReference type="Proteomes" id="UP000032552"/>
    </source>
</evidence>
<dbReference type="InterPro" id="IPR003848">
    <property type="entry name" value="DUF218"/>
</dbReference>
<dbReference type="GO" id="GO:0000270">
    <property type="term" value="P:peptidoglycan metabolic process"/>
    <property type="evidence" value="ECO:0007669"/>
    <property type="project" value="TreeGrafter"/>
</dbReference>
<feature type="transmembrane region" description="Helical" evidence="1">
    <location>
        <begin position="31"/>
        <end position="53"/>
    </location>
</feature>
<dbReference type="PANTHER" id="PTHR30336:SF18">
    <property type="entry name" value="MEMBRANE PROTEIN"/>
    <property type="match status" value="1"/>
</dbReference>
<dbReference type="EMBL" id="BAYM01000151">
    <property type="protein sequence ID" value="GAN37353.1"/>
    <property type="molecule type" value="Genomic_DNA"/>
</dbReference>
<dbReference type="PANTHER" id="PTHR30336">
    <property type="entry name" value="INNER MEMBRANE PROTEIN, PROBABLE PERMEASE"/>
    <property type="match status" value="1"/>
</dbReference>
<feature type="transmembrane region" description="Helical" evidence="1">
    <location>
        <begin position="290"/>
        <end position="311"/>
    </location>
</feature>
<feature type="transmembrane region" description="Helical" evidence="1">
    <location>
        <begin position="6"/>
        <end position="24"/>
    </location>
</feature>
<reference evidence="4" key="1">
    <citation type="submission" date="2014-05" db="EMBL/GenBank/DDBJ databases">
        <title>Whole genome sequencing of Lactobacillus casei NRIC0644.</title>
        <authorList>
            <person name="Atarashi H."/>
            <person name="Yoshida Y."/>
            <person name="Fujimura S."/>
            <person name="Tanaka N."/>
            <person name="Shiwa Y."/>
            <person name="Yoshikawa H."/>
            <person name="Okada S."/>
            <person name="Nakagawa J."/>
        </authorList>
    </citation>
    <scope>NUCLEOTIDE SEQUENCE [LARGE SCALE GENOMIC DNA]</scope>
    <source>
        <strain evidence="4">NRIC0644</strain>
    </source>
</reference>
<dbReference type="GO" id="GO:0043164">
    <property type="term" value="P:Gram-negative-bacterium-type cell wall biogenesis"/>
    <property type="evidence" value="ECO:0007669"/>
    <property type="project" value="TreeGrafter"/>
</dbReference>
<dbReference type="RefSeq" id="WP_003581107.1">
    <property type="nucleotide sequence ID" value="NZ_BAYM01000151.1"/>
</dbReference>
<feature type="transmembrane region" description="Helical" evidence="1">
    <location>
        <begin position="132"/>
        <end position="160"/>
    </location>
</feature>
<keyword evidence="1" id="KW-1133">Transmembrane helix</keyword>
<feature type="transmembrane region" description="Helical" evidence="1">
    <location>
        <begin position="59"/>
        <end position="88"/>
    </location>
</feature>
<evidence type="ECO:0000256" key="1">
    <source>
        <dbReference type="SAM" id="Phobius"/>
    </source>
</evidence>
<dbReference type="InterPro" id="IPR014729">
    <property type="entry name" value="Rossmann-like_a/b/a_fold"/>
</dbReference>
<evidence type="ECO:0000313" key="3">
    <source>
        <dbReference type="EMBL" id="GAN37353.1"/>
    </source>
</evidence>
<sequence>MSAQELFIVFAIPIVLGVIFAFSFTVEPRRLINGVLFNFFAVTFLVALAIAILRSGNLLLISVTGVLFLIIILIVALLFALHLFWLLWNAILVWRREGHSLSNMLTLYIAIGLLLIEIAASFGRRFIPDPLYFSLAIFFGLGGFYVLLTLYNFLTVLILYNFRPQPHNRTFLIVLGAGLLHGDQVSPLLASRIDAAIKFYRKQIKKGRPAPRIIFSGGKGSDEAISEAMAMQRYALGKGIPEGDTLLEDQSTTTLENMQFSKRLITQEIGESPYKASFFTNNYHLFRAGIFARMAGIAANGVGGATSFYFLPNAVIREYLALVVLYKRRHAVAFGLIVLIAIAEFLRVWHLG</sequence>
<protein>
    <submittedName>
        <fullName evidence="3">Integral membrane protein</fullName>
    </submittedName>
</protein>
<accession>A0A0C9QFL0</accession>
<name>A0A0C9QFL0_LACPA</name>
<dbReference type="CDD" id="cd06259">
    <property type="entry name" value="YdcF-like"/>
    <property type="match status" value="1"/>
</dbReference>
<feature type="transmembrane region" description="Helical" evidence="1">
    <location>
        <begin position="331"/>
        <end position="349"/>
    </location>
</feature>
<organism evidence="3 4">
    <name type="scientific">Lacticaseibacillus paracasei NRIC 0644</name>
    <dbReference type="NCBI Taxonomy" id="1435038"/>
    <lineage>
        <taxon>Bacteria</taxon>
        <taxon>Bacillati</taxon>
        <taxon>Bacillota</taxon>
        <taxon>Bacilli</taxon>
        <taxon>Lactobacillales</taxon>
        <taxon>Lactobacillaceae</taxon>
        <taxon>Lacticaseibacillus</taxon>
    </lineage>
</organism>
<feature type="domain" description="DUF218" evidence="2">
    <location>
        <begin position="172"/>
        <end position="320"/>
    </location>
</feature>
<evidence type="ECO:0000259" key="2">
    <source>
        <dbReference type="Pfam" id="PF02698"/>
    </source>
</evidence>
<dbReference type="Gene3D" id="3.40.50.620">
    <property type="entry name" value="HUPs"/>
    <property type="match status" value="1"/>
</dbReference>
<gene>
    <name evidence="3" type="ORF">LC0644_1942</name>
</gene>
<dbReference type="GO" id="GO:0005886">
    <property type="term" value="C:plasma membrane"/>
    <property type="evidence" value="ECO:0007669"/>
    <property type="project" value="TreeGrafter"/>
</dbReference>
<proteinExistence type="predicted"/>